<organism evidence="2 3">
    <name type="scientific">Cirrhinus molitorella</name>
    <name type="common">mud carp</name>
    <dbReference type="NCBI Taxonomy" id="172907"/>
    <lineage>
        <taxon>Eukaryota</taxon>
        <taxon>Metazoa</taxon>
        <taxon>Chordata</taxon>
        <taxon>Craniata</taxon>
        <taxon>Vertebrata</taxon>
        <taxon>Euteleostomi</taxon>
        <taxon>Actinopterygii</taxon>
        <taxon>Neopterygii</taxon>
        <taxon>Teleostei</taxon>
        <taxon>Ostariophysi</taxon>
        <taxon>Cypriniformes</taxon>
        <taxon>Cyprinidae</taxon>
        <taxon>Labeoninae</taxon>
        <taxon>Labeonini</taxon>
        <taxon>Cirrhinus</taxon>
    </lineage>
</organism>
<name>A0AA88TQR0_9TELE</name>
<evidence type="ECO:0000313" key="2">
    <source>
        <dbReference type="EMBL" id="KAK2881160.1"/>
    </source>
</evidence>
<feature type="region of interest" description="Disordered" evidence="1">
    <location>
        <begin position="74"/>
        <end position="110"/>
    </location>
</feature>
<feature type="compositionally biased region" description="Basic and acidic residues" evidence="1">
    <location>
        <begin position="90"/>
        <end position="99"/>
    </location>
</feature>
<protein>
    <submittedName>
        <fullName evidence="2">Uncharacterized protein</fullName>
    </submittedName>
</protein>
<dbReference type="Proteomes" id="UP001187343">
    <property type="component" value="Unassembled WGS sequence"/>
</dbReference>
<proteinExistence type="predicted"/>
<dbReference type="EMBL" id="JAUYZG010000018">
    <property type="protein sequence ID" value="KAK2881160.1"/>
    <property type="molecule type" value="Genomic_DNA"/>
</dbReference>
<evidence type="ECO:0000313" key="3">
    <source>
        <dbReference type="Proteomes" id="UP001187343"/>
    </source>
</evidence>
<gene>
    <name evidence="2" type="ORF">Q8A67_018428</name>
</gene>
<accession>A0AA88TQR0</accession>
<evidence type="ECO:0000256" key="1">
    <source>
        <dbReference type="SAM" id="MobiDB-lite"/>
    </source>
</evidence>
<feature type="compositionally biased region" description="Basic residues" evidence="1">
    <location>
        <begin position="100"/>
        <end position="110"/>
    </location>
</feature>
<keyword evidence="3" id="KW-1185">Reference proteome</keyword>
<comment type="caution">
    <text evidence="2">The sequence shown here is derived from an EMBL/GenBank/DDBJ whole genome shotgun (WGS) entry which is preliminary data.</text>
</comment>
<sequence>MRHPIRVKSHFSARWKRLISILNPSPVPSGYSGPVIKRMAIITRLSILFWITLRKTTLPHHFIGILGCSDKLRHSPPNEGLANVANTTDARAENSDHNATRRRHLEPKKD</sequence>
<reference evidence="2" key="1">
    <citation type="submission" date="2023-08" db="EMBL/GenBank/DDBJ databases">
        <title>Chromosome-level Genome Assembly of mud carp (Cirrhinus molitorella).</title>
        <authorList>
            <person name="Liu H."/>
        </authorList>
    </citation>
    <scope>NUCLEOTIDE SEQUENCE</scope>
    <source>
        <strain evidence="2">Prfri</strain>
        <tissue evidence="2">Muscle</tissue>
    </source>
</reference>
<dbReference type="AlphaFoldDB" id="A0AA88TQR0"/>